<evidence type="ECO:0000259" key="1">
    <source>
        <dbReference type="Pfam" id="PF01979"/>
    </source>
</evidence>
<dbReference type="InterPro" id="IPR011059">
    <property type="entry name" value="Metal-dep_hydrolase_composite"/>
</dbReference>
<dbReference type="PANTHER" id="PTHR43668">
    <property type="entry name" value="ALLANTOINASE"/>
    <property type="match status" value="1"/>
</dbReference>
<dbReference type="InterPro" id="IPR050138">
    <property type="entry name" value="DHOase/Allantoinase_Hydrolase"/>
</dbReference>
<dbReference type="AlphaFoldDB" id="A0A4Q7J4L2"/>
<dbReference type="Pfam" id="PF01979">
    <property type="entry name" value="Amidohydro_1"/>
    <property type="match status" value="1"/>
</dbReference>
<dbReference type="InterPro" id="IPR032466">
    <property type="entry name" value="Metal_Hydrolase"/>
</dbReference>
<feature type="domain" description="Amidohydrolase-related" evidence="1">
    <location>
        <begin position="49"/>
        <end position="388"/>
    </location>
</feature>
<protein>
    <submittedName>
        <fullName evidence="2">Amidohydrolase</fullName>
    </submittedName>
</protein>
<dbReference type="PANTHER" id="PTHR43668:SF4">
    <property type="entry name" value="ALLANTOINASE"/>
    <property type="match status" value="1"/>
</dbReference>
<reference evidence="2 3" key="1">
    <citation type="submission" date="2019-02" db="EMBL/GenBank/DDBJ databases">
        <title>Draft genome sequence of Amycolatopsis sp. 8-3EHSu isolated from roots of Suaeda maritima.</title>
        <authorList>
            <person name="Duangmal K."/>
            <person name="Chantavorakit T."/>
        </authorList>
    </citation>
    <scope>NUCLEOTIDE SEQUENCE [LARGE SCALE GENOMIC DNA]</scope>
    <source>
        <strain evidence="2 3">8-3EHSu</strain>
    </source>
</reference>
<dbReference type="Proteomes" id="UP000292003">
    <property type="component" value="Unassembled WGS sequence"/>
</dbReference>
<dbReference type="InterPro" id="IPR006680">
    <property type="entry name" value="Amidohydro-rel"/>
</dbReference>
<keyword evidence="3" id="KW-1185">Reference proteome</keyword>
<dbReference type="RefSeq" id="WP_130478157.1">
    <property type="nucleotide sequence ID" value="NZ_SFCC01000014.1"/>
</dbReference>
<dbReference type="Gene3D" id="3.20.20.140">
    <property type="entry name" value="Metal-dependent hydrolases"/>
    <property type="match status" value="1"/>
</dbReference>
<comment type="caution">
    <text evidence="2">The sequence shown here is derived from an EMBL/GenBank/DDBJ whole genome shotgun (WGS) entry which is preliminary data.</text>
</comment>
<dbReference type="GO" id="GO:0006145">
    <property type="term" value="P:purine nucleobase catabolic process"/>
    <property type="evidence" value="ECO:0007669"/>
    <property type="project" value="TreeGrafter"/>
</dbReference>
<evidence type="ECO:0000313" key="3">
    <source>
        <dbReference type="Proteomes" id="UP000292003"/>
    </source>
</evidence>
<dbReference type="SUPFAM" id="SSF51338">
    <property type="entry name" value="Composite domain of metallo-dependent hydrolases"/>
    <property type="match status" value="1"/>
</dbReference>
<proteinExistence type="predicted"/>
<dbReference type="EMBL" id="SFCC01000014">
    <property type="protein sequence ID" value="RZQ60944.1"/>
    <property type="molecule type" value="Genomic_DNA"/>
</dbReference>
<name>A0A4Q7J4L2_9PSEU</name>
<gene>
    <name evidence="2" type="ORF">EWH70_26000</name>
</gene>
<accession>A0A4Q7J4L2</accession>
<sequence>METAQVITGRLGKPDGSFGRGSVSIAGGVITEVSDTPSPHTTIDVGEAFVLPGAVDAHVHSYSHAGEGLLASTSAAAAGGVTTIVEMPFDATGPVNSLDRLKAKQQRVADEAVVDVALLGTLEPGGGWRRAGELADGGVVGFKVSLFDTDPFRFPRIGDAELLDVMKAVGESGSTLCTHAENNEIIKALLADAANQASTDPAVHAATRPPVSETLGVLTAMEIAAHQGNALHLCHLSLGRSADLVAWYQGQGADVTFETCPHYLLLTAADMRDGRLKINPPLRGAAEREAMWAAVTTGLAGVISSDHAPWPAALKDHDRILANHSGVPGTETMVATTLGECLRRYGPGPEFARTVDALTAAPADRYGIGHRKGRLAPGHDADILVLTPDEDWRIDGSALHSNAGWSPYHRHLPGARVTLTLSRGTVVWDAGTGLSASPGRGRQVYRR</sequence>
<dbReference type="GO" id="GO:0004038">
    <property type="term" value="F:allantoinase activity"/>
    <property type="evidence" value="ECO:0007669"/>
    <property type="project" value="TreeGrafter"/>
</dbReference>
<dbReference type="OrthoDB" id="9775759at2"/>
<dbReference type="GO" id="GO:0005737">
    <property type="term" value="C:cytoplasm"/>
    <property type="evidence" value="ECO:0007669"/>
    <property type="project" value="TreeGrafter"/>
</dbReference>
<organism evidence="2 3">
    <name type="scientific">Amycolatopsis suaedae</name>
    <dbReference type="NCBI Taxonomy" id="2510978"/>
    <lineage>
        <taxon>Bacteria</taxon>
        <taxon>Bacillati</taxon>
        <taxon>Actinomycetota</taxon>
        <taxon>Actinomycetes</taxon>
        <taxon>Pseudonocardiales</taxon>
        <taxon>Pseudonocardiaceae</taxon>
        <taxon>Amycolatopsis</taxon>
    </lineage>
</organism>
<dbReference type="SUPFAM" id="SSF51556">
    <property type="entry name" value="Metallo-dependent hydrolases"/>
    <property type="match status" value="1"/>
</dbReference>
<dbReference type="Gene3D" id="2.30.40.10">
    <property type="entry name" value="Urease, subunit C, domain 1"/>
    <property type="match status" value="1"/>
</dbReference>
<evidence type="ECO:0000313" key="2">
    <source>
        <dbReference type="EMBL" id="RZQ60944.1"/>
    </source>
</evidence>
<keyword evidence="2" id="KW-0378">Hydrolase</keyword>